<dbReference type="RefSeq" id="WP_206087353.1">
    <property type="nucleotide sequence ID" value="NZ_CP065053.1"/>
</dbReference>
<protein>
    <submittedName>
        <fullName evidence="1">Uncharacterized protein</fullName>
    </submittedName>
</protein>
<gene>
    <name evidence="1" type="ORF">IV454_19010</name>
</gene>
<dbReference type="InterPro" id="IPR011043">
    <property type="entry name" value="Gal_Oxase/kelch_b-propeller"/>
</dbReference>
<dbReference type="EMBL" id="CP065053">
    <property type="protein sequence ID" value="QPI47675.1"/>
    <property type="molecule type" value="Genomic_DNA"/>
</dbReference>
<keyword evidence="2" id="KW-1185">Reference proteome</keyword>
<proteinExistence type="predicted"/>
<evidence type="ECO:0000313" key="2">
    <source>
        <dbReference type="Proteomes" id="UP000662888"/>
    </source>
</evidence>
<accession>A0AA49A6L5</accession>
<dbReference type="Proteomes" id="UP000662888">
    <property type="component" value="Chromosome"/>
</dbReference>
<dbReference type="SUPFAM" id="SSF50965">
    <property type="entry name" value="Galactose oxidase, central domain"/>
    <property type="match status" value="1"/>
</dbReference>
<evidence type="ECO:0000313" key="1">
    <source>
        <dbReference type="EMBL" id="QPI47675.1"/>
    </source>
</evidence>
<name>A0AA49A6L5_9BURK</name>
<sequence length="398" mass="42335">MRAIFQLPQHRSSSPHLFPGTLRRIIMNKSYLAESTPASHSANASDAVTSANPQMNDVQALFKAFPAKVARQYYECKELPTGPFGMIASHFKGVAAFGGKLIFSHTDLDLLPPAFNGKYLTGDIIRSGDQGEIDHVGDTAHPGWCHPCGIQACGSFLAMGIQKSATGTGVQSAIEIYDMRNALLGQPIVLLGTITRFTDGINGVAMTKQAGPDGKYIVAGVNGSSLTVYTSTTSSLLPFGDTRFVEVLQANDFPASGAGLALITQADGAIFLISMNADDDGAHSQIALYALDLDCATPTCTQLAEKAMPVPGMSESLTILESYIATIDPPWGPILSQLLAFGNPVLNSSFRWGRGLSITSPDSIEIYATDRNVLPLSHIPQIDSQKDFSVVVWSSAHA</sequence>
<organism evidence="1 2">
    <name type="scientific">Massilia antarctica</name>
    <dbReference type="NCBI Taxonomy" id="2765360"/>
    <lineage>
        <taxon>Bacteria</taxon>
        <taxon>Pseudomonadati</taxon>
        <taxon>Pseudomonadota</taxon>
        <taxon>Betaproteobacteria</taxon>
        <taxon>Burkholderiales</taxon>
        <taxon>Oxalobacteraceae</taxon>
        <taxon>Telluria group</taxon>
        <taxon>Massilia</taxon>
    </lineage>
</organism>
<reference evidence="1 2" key="1">
    <citation type="submission" date="2020-11" db="EMBL/GenBank/DDBJ databases">
        <authorList>
            <person name="Sun Q."/>
        </authorList>
    </citation>
    <scope>NUCLEOTIDE SEQUENCE [LARGE SCALE GENOMIC DNA]</scope>
    <source>
        <strain evidence="1 2">P8398</strain>
    </source>
</reference>